<dbReference type="AlphaFoldDB" id="A0A0F9J3U3"/>
<reference evidence="1" key="1">
    <citation type="journal article" date="2015" name="Nature">
        <title>Complex archaea that bridge the gap between prokaryotes and eukaryotes.</title>
        <authorList>
            <person name="Spang A."/>
            <person name="Saw J.H."/>
            <person name="Jorgensen S.L."/>
            <person name="Zaremba-Niedzwiedzka K."/>
            <person name="Martijn J."/>
            <person name="Lind A.E."/>
            <person name="van Eijk R."/>
            <person name="Schleper C."/>
            <person name="Guy L."/>
            <person name="Ettema T.J."/>
        </authorList>
    </citation>
    <scope>NUCLEOTIDE SEQUENCE</scope>
</reference>
<evidence type="ECO:0000313" key="1">
    <source>
        <dbReference type="EMBL" id="KKM27109.1"/>
    </source>
</evidence>
<proteinExistence type="predicted"/>
<name>A0A0F9J3U3_9ZZZZ</name>
<sequence length="206" mass="23154">MQMITIKEITPSTAENKPTIIVDDTGAKMSGFDFTLKDLNPGDVIEAELQIKGKYTNILNFNMLKKNTEPIKPKEEMTTDMWAEKDRITRASIEGQVAMKCYTELVVAKIDNIPDLLLDALTAKIKGFMRESNGNLQELKKEAPHAGGKEEETVPHNIQAFYNYLAKKGKEYTPSWFKSSFGFTDADLQTEEGIAKALNAVKNVEW</sequence>
<accession>A0A0F9J3U3</accession>
<dbReference type="EMBL" id="LAZR01012386">
    <property type="protein sequence ID" value="KKM27109.1"/>
    <property type="molecule type" value="Genomic_DNA"/>
</dbReference>
<comment type="caution">
    <text evidence="1">The sequence shown here is derived from an EMBL/GenBank/DDBJ whole genome shotgun (WGS) entry which is preliminary data.</text>
</comment>
<gene>
    <name evidence="1" type="ORF">LCGC14_1578040</name>
</gene>
<organism evidence="1">
    <name type="scientific">marine sediment metagenome</name>
    <dbReference type="NCBI Taxonomy" id="412755"/>
    <lineage>
        <taxon>unclassified sequences</taxon>
        <taxon>metagenomes</taxon>
        <taxon>ecological metagenomes</taxon>
    </lineage>
</organism>
<protein>
    <submittedName>
        <fullName evidence="1">Uncharacterized protein</fullName>
    </submittedName>
</protein>